<keyword evidence="5" id="KW-1185">Reference proteome</keyword>
<name>A0A852XAG4_9MICO</name>
<organism evidence="4 5">
    <name type="scientific">Janibacter alkaliphilus</name>
    <dbReference type="NCBI Taxonomy" id="1069963"/>
    <lineage>
        <taxon>Bacteria</taxon>
        <taxon>Bacillati</taxon>
        <taxon>Actinomycetota</taxon>
        <taxon>Actinomycetes</taxon>
        <taxon>Micrococcales</taxon>
        <taxon>Intrasporangiaceae</taxon>
        <taxon>Janibacter</taxon>
    </lineage>
</organism>
<dbReference type="EMBL" id="JACBZX010000001">
    <property type="protein sequence ID" value="NYG37733.1"/>
    <property type="molecule type" value="Genomic_DNA"/>
</dbReference>
<keyword evidence="2" id="KW-0812">Transmembrane</keyword>
<accession>A0A852XAG4</accession>
<dbReference type="Gene3D" id="3.10.620.30">
    <property type="match status" value="1"/>
</dbReference>
<dbReference type="InterPro" id="IPR002931">
    <property type="entry name" value="Transglutaminase-like"/>
</dbReference>
<feature type="region of interest" description="Disordered" evidence="1">
    <location>
        <begin position="539"/>
        <end position="598"/>
    </location>
</feature>
<dbReference type="GO" id="GO:0008233">
    <property type="term" value="F:peptidase activity"/>
    <property type="evidence" value="ECO:0007669"/>
    <property type="project" value="UniProtKB-KW"/>
</dbReference>
<proteinExistence type="predicted"/>
<evidence type="ECO:0000313" key="4">
    <source>
        <dbReference type="EMBL" id="NYG37733.1"/>
    </source>
</evidence>
<comment type="caution">
    <text evidence="4">The sequence shown here is derived from an EMBL/GenBank/DDBJ whole genome shotgun (WGS) entry which is preliminary data.</text>
</comment>
<dbReference type="SUPFAM" id="SSF54001">
    <property type="entry name" value="Cysteine proteinases"/>
    <property type="match status" value="1"/>
</dbReference>
<feature type="compositionally biased region" description="Basic and acidic residues" evidence="1">
    <location>
        <begin position="320"/>
        <end position="335"/>
    </location>
</feature>
<dbReference type="Pfam" id="PF01841">
    <property type="entry name" value="Transglut_core"/>
    <property type="match status" value="1"/>
</dbReference>
<evidence type="ECO:0000256" key="2">
    <source>
        <dbReference type="SAM" id="Phobius"/>
    </source>
</evidence>
<dbReference type="InterPro" id="IPR021878">
    <property type="entry name" value="TgpA_N"/>
</dbReference>
<dbReference type="Proteomes" id="UP000592181">
    <property type="component" value="Unassembled WGS sequence"/>
</dbReference>
<evidence type="ECO:0000256" key="1">
    <source>
        <dbReference type="SAM" id="MobiDB-lite"/>
    </source>
</evidence>
<dbReference type="AlphaFoldDB" id="A0A852XAG4"/>
<protein>
    <submittedName>
        <fullName evidence="4">Transglutaminase-like putative cysteine protease</fullName>
    </submittedName>
</protein>
<feature type="compositionally biased region" description="Low complexity" evidence="1">
    <location>
        <begin position="560"/>
        <end position="598"/>
    </location>
</feature>
<keyword evidence="2" id="KW-0472">Membrane</keyword>
<sequence length="757" mass="79803">MRMLQAVPATLGAAATVLLTLPVRPLFEDDAWVADAVLGVLVVLLSGLALRWLTSRAVLVVGGQALASGGYLLHTYVGETTTFGLPTAATIGAVGDLVTDAQQTITEYAAPAPLTPGVAAMLGGIVVLVALAVDLAAATADSPAIAGLPLFSLFLVSTANSDDGLHWGWFVAAALLWLAMLGYQARDSTERWTTVVAGERGGQDADSAHRMLGRQAMQVGVLALAAAVVLPALLPHLPQRYLLDGLGRGGVGGGPGETVRLSTELDLRRSLRSPSTEPVLTYRTDDPTPEPLRVAVVDQIADGRVRMSEPGPQPPGGLEGDPRPEADQDVPRRERKMSVLENGVAAPQLPVPAGLDVLDLGGTSYTVDAAGTVTVTEAPDEYTAVTQEIEPTEEDFPPSLEGAGPRSGADLLALDPASQQAVRELTGQVVSEGAGPLQAARQIQAHLRSSAYTYNLELEPAEDGEDAVLHFLRTRTGYCQQFATTMALMARARGIPARVGVGFLPGTSEGDERIVRASDAHAWPELWFDGVGWVRFEPTPGSDAASTPGYSLPGVDEADGSSGSSEETSSTSTSASSSAAPSAQEDIAAGATDGAPTDDTAPWWRWPLVLLLGLVLALAVLPVTAILVRRRRPEDDAARVEQEWQGLVVRLGDLGMSPPDGATPRQTGAWVQRRVPGDPAATDQVDRVVTTLERARYAPDPAVLPDIGDDVDAILGRARRSRTTGRRARALLWPVEGRRAWSDGWRRLTDRLPFAGR</sequence>
<reference evidence="4 5" key="1">
    <citation type="submission" date="2020-07" db="EMBL/GenBank/DDBJ databases">
        <title>Sequencing the genomes of 1000 actinobacteria strains.</title>
        <authorList>
            <person name="Klenk H.-P."/>
        </authorList>
    </citation>
    <scope>NUCLEOTIDE SEQUENCE [LARGE SCALE GENOMIC DNA]</scope>
    <source>
        <strain evidence="4 5">DSM 24723</strain>
    </source>
</reference>
<dbReference type="GO" id="GO:0006508">
    <property type="term" value="P:proteolysis"/>
    <property type="evidence" value="ECO:0007669"/>
    <property type="project" value="UniProtKB-KW"/>
</dbReference>
<dbReference type="PANTHER" id="PTHR42736:SF1">
    <property type="entry name" value="PROTEIN-GLUTAMINE GAMMA-GLUTAMYLTRANSFERASE"/>
    <property type="match status" value="1"/>
</dbReference>
<feature type="transmembrane region" description="Helical" evidence="2">
    <location>
        <begin position="167"/>
        <end position="183"/>
    </location>
</feature>
<gene>
    <name evidence="4" type="ORF">BJY28_002202</name>
</gene>
<evidence type="ECO:0000259" key="3">
    <source>
        <dbReference type="SMART" id="SM00460"/>
    </source>
</evidence>
<feature type="transmembrane region" description="Helical" evidence="2">
    <location>
        <begin position="603"/>
        <end position="628"/>
    </location>
</feature>
<dbReference type="SMART" id="SM00460">
    <property type="entry name" value="TGc"/>
    <property type="match status" value="1"/>
</dbReference>
<keyword evidence="4" id="KW-0645">Protease</keyword>
<feature type="transmembrane region" description="Helical" evidence="2">
    <location>
        <begin position="216"/>
        <end position="234"/>
    </location>
</feature>
<feature type="region of interest" description="Disordered" evidence="1">
    <location>
        <begin position="266"/>
        <end position="291"/>
    </location>
</feature>
<dbReference type="Pfam" id="PF11992">
    <property type="entry name" value="TgpA_N"/>
    <property type="match status" value="1"/>
</dbReference>
<dbReference type="InterPro" id="IPR038765">
    <property type="entry name" value="Papain-like_cys_pep_sf"/>
</dbReference>
<evidence type="ECO:0000313" key="5">
    <source>
        <dbReference type="Proteomes" id="UP000592181"/>
    </source>
</evidence>
<keyword evidence="4" id="KW-0378">Hydrolase</keyword>
<feature type="domain" description="Transglutaminase-like" evidence="3">
    <location>
        <begin position="471"/>
        <end position="540"/>
    </location>
</feature>
<dbReference type="InterPro" id="IPR052901">
    <property type="entry name" value="Bact_TGase-like"/>
</dbReference>
<dbReference type="PANTHER" id="PTHR42736">
    <property type="entry name" value="PROTEIN-GLUTAMINE GAMMA-GLUTAMYLTRANSFERASE"/>
    <property type="match status" value="1"/>
</dbReference>
<feature type="transmembrane region" description="Helical" evidence="2">
    <location>
        <begin position="31"/>
        <end position="50"/>
    </location>
</feature>
<feature type="region of interest" description="Disordered" evidence="1">
    <location>
        <begin position="303"/>
        <end position="335"/>
    </location>
</feature>
<feature type="transmembrane region" description="Helical" evidence="2">
    <location>
        <begin position="118"/>
        <end position="137"/>
    </location>
</feature>
<keyword evidence="2" id="KW-1133">Transmembrane helix</keyword>